<keyword evidence="3 6" id="KW-0812">Transmembrane</keyword>
<feature type="transmembrane region" description="Helical" evidence="6">
    <location>
        <begin position="76"/>
        <end position="106"/>
    </location>
</feature>
<dbReference type="KEGG" id="lje:BUE77_07430"/>
<evidence type="ECO:0000259" key="7">
    <source>
        <dbReference type="Pfam" id="PF09335"/>
    </source>
</evidence>
<feature type="domain" description="VTT" evidence="7">
    <location>
        <begin position="70"/>
        <end position="186"/>
    </location>
</feature>
<dbReference type="EMBL" id="JBBVUL010000016">
    <property type="protein sequence ID" value="MEL0565782.1"/>
    <property type="molecule type" value="Genomic_DNA"/>
</dbReference>
<dbReference type="PANTHER" id="PTHR12677">
    <property type="entry name" value="GOLGI APPARATUS MEMBRANE PROTEIN TVP38-RELATED"/>
    <property type="match status" value="1"/>
</dbReference>
<reference evidence="9 11" key="2">
    <citation type="submission" date="2024-04" db="EMBL/GenBank/DDBJ databases">
        <title>Three lactobacilli isolated from voided urine samples from females with type 2 diabetes.</title>
        <authorList>
            <person name="Kula A."/>
            <person name="Stegman N."/>
            <person name="Putonti C."/>
        </authorList>
    </citation>
    <scope>NUCLEOTIDE SEQUENCE [LARGE SCALE GENOMIC DNA]</scope>
    <source>
        <strain evidence="9 11">1855</strain>
    </source>
</reference>
<keyword evidence="4 6" id="KW-1133">Transmembrane helix</keyword>
<feature type="transmembrane region" description="Helical" evidence="6">
    <location>
        <begin position="167"/>
        <end position="192"/>
    </location>
</feature>
<dbReference type="OrthoDB" id="371137at2"/>
<dbReference type="EMBL" id="VYWW01000004">
    <property type="protein sequence ID" value="KAA9324002.1"/>
    <property type="molecule type" value="Genomic_DNA"/>
</dbReference>
<evidence type="ECO:0000256" key="1">
    <source>
        <dbReference type="ARBA" id="ARBA00004651"/>
    </source>
</evidence>
<evidence type="ECO:0000256" key="3">
    <source>
        <dbReference type="ARBA" id="ARBA00022692"/>
    </source>
</evidence>
<dbReference type="InterPro" id="IPR032816">
    <property type="entry name" value="VTT_dom"/>
</dbReference>
<evidence type="ECO:0000313" key="10">
    <source>
        <dbReference type="Proteomes" id="UP000327236"/>
    </source>
</evidence>
<dbReference type="AlphaFoldDB" id="A0A5N1IEE5"/>
<sequence>MQLSAEKSRKLINVLTLISFIVIIALVIYWWKLGIFTNPNKMKAYLADKKIVGPLLFVLIQIVQVVIPIIPGGVSLLAGVVFFGPIWGFVYNYVGICLGSFIIFYLSRRYGKPFILHLVSEETLDKYIKWTKNQKKFNWFFALCIVAPAAPDDVLCMLAGLTQMKFWTYFWIIILGKPWTIAAYSFGLLYGAKWLFGIFKK</sequence>
<evidence type="ECO:0000256" key="5">
    <source>
        <dbReference type="ARBA" id="ARBA00023136"/>
    </source>
</evidence>
<accession>A0A5N1IEE5</accession>
<dbReference type="Pfam" id="PF09335">
    <property type="entry name" value="VTT_dom"/>
    <property type="match status" value="1"/>
</dbReference>
<feature type="transmembrane region" description="Helical" evidence="6">
    <location>
        <begin position="139"/>
        <end position="161"/>
    </location>
</feature>
<dbReference type="RefSeq" id="WP_006588218.1">
    <property type="nucleotide sequence ID" value="NZ_CATOUV010000001.1"/>
</dbReference>
<evidence type="ECO:0000313" key="11">
    <source>
        <dbReference type="Proteomes" id="UP001385848"/>
    </source>
</evidence>
<comment type="similarity">
    <text evidence="6">Belongs to the TVP38/TMEM64 family.</text>
</comment>
<evidence type="ECO:0000313" key="9">
    <source>
        <dbReference type="EMBL" id="MEL0565782.1"/>
    </source>
</evidence>
<comment type="caution">
    <text evidence="8">The sequence shown here is derived from an EMBL/GenBank/DDBJ whole genome shotgun (WGS) entry which is preliminary data.</text>
</comment>
<dbReference type="InterPro" id="IPR015414">
    <property type="entry name" value="TMEM64"/>
</dbReference>
<dbReference type="GeneID" id="31743548"/>
<organism evidence="8 10">
    <name type="scientific">Lactobacillus jensenii</name>
    <dbReference type="NCBI Taxonomy" id="109790"/>
    <lineage>
        <taxon>Bacteria</taxon>
        <taxon>Bacillati</taxon>
        <taxon>Bacillota</taxon>
        <taxon>Bacilli</taxon>
        <taxon>Lactobacillales</taxon>
        <taxon>Lactobacillaceae</taxon>
        <taxon>Lactobacillus</taxon>
    </lineage>
</organism>
<dbReference type="GO" id="GO:0005886">
    <property type="term" value="C:plasma membrane"/>
    <property type="evidence" value="ECO:0007669"/>
    <property type="project" value="UniProtKB-SubCell"/>
</dbReference>
<dbReference type="Proteomes" id="UP001385848">
    <property type="component" value="Unassembled WGS sequence"/>
</dbReference>
<evidence type="ECO:0000313" key="8">
    <source>
        <dbReference type="EMBL" id="KAA9324002.1"/>
    </source>
</evidence>
<feature type="transmembrane region" description="Helical" evidence="6">
    <location>
        <begin position="12"/>
        <end position="31"/>
    </location>
</feature>
<reference evidence="8 10" key="1">
    <citation type="submission" date="2019-09" db="EMBL/GenBank/DDBJ databases">
        <title>Draft genome sequence assemblies of isolates from the urinary tract.</title>
        <authorList>
            <person name="Mores C.R."/>
            <person name="Putonti C."/>
            <person name="Wolfe A.J."/>
        </authorList>
    </citation>
    <scope>NUCLEOTIDE SEQUENCE [LARGE SCALE GENOMIC DNA]</scope>
    <source>
        <strain evidence="8 10">UMB246</strain>
    </source>
</reference>
<gene>
    <name evidence="9" type="ORF">AAC431_07645</name>
    <name evidence="8" type="ORF">F6H94_01255</name>
</gene>
<protein>
    <recommendedName>
        <fullName evidence="6">TVP38/TMEM64 family membrane protein</fullName>
    </recommendedName>
</protein>
<keyword evidence="5 6" id="KW-0472">Membrane</keyword>
<evidence type="ECO:0000256" key="6">
    <source>
        <dbReference type="RuleBase" id="RU366058"/>
    </source>
</evidence>
<comment type="subcellular location">
    <subcellularLocation>
        <location evidence="1 6">Cell membrane</location>
        <topology evidence="1 6">Multi-pass membrane protein</topology>
    </subcellularLocation>
</comment>
<feature type="transmembrane region" description="Helical" evidence="6">
    <location>
        <begin position="51"/>
        <end position="70"/>
    </location>
</feature>
<keyword evidence="2 6" id="KW-1003">Cell membrane</keyword>
<proteinExistence type="inferred from homology"/>
<keyword evidence="11" id="KW-1185">Reference proteome</keyword>
<evidence type="ECO:0000256" key="2">
    <source>
        <dbReference type="ARBA" id="ARBA00022475"/>
    </source>
</evidence>
<dbReference type="PANTHER" id="PTHR12677:SF49">
    <property type="entry name" value="TVP38_TMEM64 FAMILY MEMBRANE PROTEIN"/>
    <property type="match status" value="1"/>
</dbReference>
<evidence type="ECO:0000256" key="4">
    <source>
        <dbReference type="ARBA" id="ARBA00022989"/>
    </source>
</evidence>
<dbReference type="Proteomes" id="UP000327236">
    <property type="component" value="Unassembled WGS sequence"/>
</dbReference>
<name>A0A5N1IEE5_LACJE</name>